<sequence length="590" mass="62848">MSEQREGGLAVIRRGLRLSPSITDGLLMTLLLALASTAGGAVIPIVVRKAIDDGLGDPSGVDTGHIGGYIGLAAAVIVAIMVTGWWSKVRIFTSTERGLTELRVKAFRHVHDLSMLTQNTQRRGALVSRVTSDVDQISQFLQFTGMMMITSVGQMIVATVVMAALSWQLTLVVLIAFVPLALALKYFAAAMSRAYDRVRHSVGEMLAVIAEPVVGASVVRSYGVEGRTQERIDHAVRTNYGNNIRAQTITAGTFGSAIIVGGLANAGVLGIGLWLGMLDQLSMGTVIAFIFLVGLFTGPAQQATQVISDAQNAIASWRRVIELLETPADVVDPGDTGLRLPDGDLGARFDKVTFAYPGGPPVLHEVDVEIAPRERVAIVGETGSGKTTFAKLLTRLMDPVEGHVLLGGVDIARVSFAELRRHVLMVPQEGFLFDATLAENLRYGRSGATDGELEEAIAALGLADWYAGLSRGLETPVGQRGESLSAGERQLVALVRSALADPAFLVLDEATSAVDPQTELRATRALDRLLEGRTSVTIAHRLSTAENADRVLVFDAGRLVEDGHHRDLVKADGVYARLHASWVAQASLGG</sequence>
<dbReference type="GO" id="GO:0005886">
    <property type="term" value="C:plasma membrane"/>
    <property type="evidence" value="ECO:0007669"/>
    <property type="project" value="UniProtKB-SubCell"/>
</dbReference>
<dbReference type="PANTHER" id="PTHR43394:SF1">
    <property type="entry name" value="ATP-BINDING CASSETTE SUB-FAMILY B MEMBER 10, MITOCHONDRIAL"/>
    <property type="match status" value="1"/>
</dbReference>
<keyword evidence="6" id="KW-0547">Nucleotide-binding</keyword>
<evidence type="ECO:0000256" key="1">
    <source>
        <dbReference type="ARBA" id="ARBA00004651"/>
    </source>
</evidence>
<keyword evidence="4" id="KW-0997">Cell inner membrane</keyword>
<gene>
    <name evidence="13" type="ORF">D9V41_08270</name>
</gene>
<dbReference type="Gene3D" id="1.20.1560.10">
    <property type="entry name" value="ABC transporter type 1, transmembrane domain"/>
    <property type="match status" value="1"/>
</dbReference>
<reference evidence="13 14" key="1">
    <citation type="submission" date="2018-10" db="EMBL/GenBank/DDBJ databases">
        <title>Aeromicrobium sp. 9W16Y-2 whole genome shotgun sequence.</title>
        <authorList>
            <person name="Li F."/>
        </authorList>
    </citation>
    <scope>NUCLEOTIDE SEQUENCE [LARGE SCALE GENOMIC DNA]</scope>
    <source>
        <strain evidence="13 14">9W16Y-2</strain>
    </source>
</reference>
<dbReference type="OrthoDB" id="5166472at2"/>
<evidence type="ECO:0000256" key="3">
    <source>
        <dbReference type="ARBA" id="ARBA00022475"/>
    </source>
</evidence>
<dbReference type="Proteomes" id="UP000282515">
    <property type="component" value="Unassembled WGS sequence"/>
</dbReference>
<evidence type="ECO:0000256" key="8">
    <source>
        <dbReference type="ARBA" id="ARBA00022989"/>
    </source>
</evidence>
<evidence type="ECO:0000256" key="4">
    <source>
        <dbReference type="ARBA" id="ARBA00022519"/>
    </source>
</evidence>
<dbReference type="GO" id="GO:0005524">
    <property type="term" value="F:ATP binding"/>
    <property type="evidence" value="ECO:0007669"/>
    <property type="project" value="UniProtKB-KW"/>
</dbReference>
<feature type="domain" description="ABC transmembrane type-1" evidence="12">
    <location>
        <begin position="27"/>
        <end position="312"/>
    </location>
</feature>
<evidence type="ECO:0000313" key="14">
    <source>
        <dbReference type="Proteomes" id="UP000282515"/>
    </source>
</evidence>
<comment type="caution">
    <text evidence="13">The sequence shown here is derived from an EMBL/GenBank/DDBJ whole genome shotgun (WGS) entry which is preliminary data.</text>
</comment>
<dbReference type="PROSITE" id="PS00211">
    <property type="entry name" value="ABC_TRANSPORTER_1"/>
    <property type="match status" value="1"/>
</dbReference>
<feature type="transmembrane region" description="Helical" evidence="10">
    <location>
        <begin position="281"/>
        <end position="298"/>
    </location>
</feature>
<dbReference type="InterPro" id="IPR003593">
    <property type="entry name" value="AAA+_ATPase"/>
</dbReference>
<evidence type="ECO:0000256" key="6">
    <source>
        <dbReference type="ARBA" id="ARBA00022741"/>
    </source>
</evidence>
<dbReference type="InterPro" id="IPR003439">
    <property type="entry name" value="ABC_transporter-like_ATP-bd"/>
</dbReference>
<dbReference type="Pfam" id="PF00005">
    <property type="entry name" value="ABC_tran"/>
    <property type="match status" value="1"/>
</dbReference>
<name>A0A3L8PPF5_9ACTN</name>
<keyword evidence="2" id="KW-0813">Transport</keyword>
<proteinExistence type="predicted"/>
<dbReference type="InterPro" id="IPR027417">
    <property type="entry name" value="P-loop_NTPase"/>
</dbReference>
<dbReference type="EMBL" id="RDBF01000005">
    <property type="protein sequence ID" value="RLV55892.1"/>
    <property type="molecule type" value="Genomic_DNA"/>
</dbReference>
<dbReference type="Pfam" id="PF00664">
    <property type="entry name" value="ABC_membrane"/>
    <property type="match status" value="1"/>
</dbReference>
<dbReference type="SUPFAM" id="SSF52540">
    <property type="entry name" value="P-loop containing nucleoside triphosphate hydrolases"/>
    <property type="match status" value="1"/>
</dbReference>
<evidence type="ECO:0000256" key="5">
    <source>
        <dbReference type="ARBA" id="ARBA00022692"/>
    </source>
</evidence>
<evidence type="ECO:0000313" key="13">
    <source>
        <dbReference type="EMBL" id="RLV55892.1"/>
    </source>
</evidence>
<dbReference type="InterPro" id="IPR036640">
    <property type="entry name" value="ABC1_TM_sf"/>
</dbReference>
<keyword evidence="7 13" id="KW-0067">ATP-binding</keyword>
<evidence type="ECO:0000256" key="9">
    <source>
        <dbReference type="ARBA" id="ARBA00023136"/>
    </source>
</evidence>
<evidence type="ECO:0000256" key="2">
    <source>
        <dbReference type="ARBA" id="ARBA00022448"/>
    </source>
</evidence>
<keyword evidence="3" id="KW-1003">Cell membrane</keyword>
<dbReference type="AlphaFoldDB" id="A0A3L8PPF5"/>
<dbReference type="Gene3D" id="3.40.50.300">
    <property type="entry name" value="P-loop containing nucleotide triphosphate hydrolases"/>
    <property type="match status" value="1"/>
</dbReference>
<dbReference type="PROSITE" id="PS50929">
    <property type="entry name" value="ABC_TM1F"/>
    <property type="match status" value="1"/>
</dbReference>
<dbReference type="CDD" id="cd07346">
    <property type="entry name" value="ABC_6TM_exporters"/>
    <property type="match status" value="1"/>
</dbReference>
<dbReference type="InterPro" id="IPR039421">
    <property type="entry name" value="Type_1_exporter"/>
</dbReference>
<dbReference type="SUPFAM" id="SSF90123">
    <property type="entry name" value="ABC transporter transmembrane region"/>
    <property type="match status" value="1"/>
</dbReference>
<dbReference type="FunFam" id="3.40.50.300:FF:001001">
    <property type="entry name" value="Multidrug ABC transporter ATP-binding protein"/>
    <property type="match status" value="1"/>
</dbReference>
<accession>A0A3L8PPF5</accession>
<feature type="transmembrane region" description="Helical" evidence="10">
    <location>
        <begin position="146"/>
        <end position="165"/>
    </location>
</feature>
<dbReference type="InterPro" id="IPR017871">
    <property type="entry name" value="ABC_transporter-like_CS"/>
</dbReference>
<dbReference type="RefSeq" id="WP_121794088.1">
    <property type="nucleotide sequence ID" value="NZ_RDBF01000005.1"/>
</dbReference>
<keyword evidence="8 10" id="KW-1133">Transmembrane helix</keyword>
<dbReference type="InterPro" id="IPR011527">
    <property type="entry name" value="ABC1_TM_dom"/>
</dbReference>
<dbReference type="PROSITE" id="PS50893">
    <property type="entry name" value="ABC_TRANSPORTER_2"/>
    <property type="match status" value="1"/>
</dbReference>
<comment type="subcellular location">
    <subcellularLocation>
        <location evidence="1">Cell membrane</location>
        <topology evidence="1">Multi-pass membrane protein</topology>
    </subcellularLocation>
</comment>
<protein>
    <submittedName>
        <fullName evidence="13">ABC transporter ATP-binding protein</fullName>
    </submittedName>
</protein>
<feature type="transmembrane region" description="Helical" evidence="10">
    <location>
        <begin position="171"/>
        <end position="189"/>
    </location>
</feature>
<feature type="transmembrane region" description="Helical" evidence="10">
    <location>
        <begin position="66"/>
        <end position="87"/>
    </location>
</feature>
<organism evidence="13 14">
    <name type="scientific">Aeromicrobium phragmitis</name>
    <dbReference type="NCBI Taxonomy" id="2478914"/>
    <lineage>
        <taxon>Bacteria</taxon>
        <taxon>Bacillati</taxon>
        <taxon>Actinomycetota</taxon>
        <taxon>Actinomycetes</taxon>
        <taxon>Propionibacteriales</taxon>
        <taxon>Nocardioidaceae</taxon>
        <taxon>Aeromicrobium</taxon>
    </lineage>
</organism>
<evidence type="ECO:0000259" key="12">
    <source>
        <dbReference type="PROSITE" id="PS50929"/>
    </source>
</evidence>
<dbReference type="PANTHER" id="PTHR43394">
    <property type="entry name" value="ATP-DEPENDENT PERMEASE MDL1, MITOCHONDRIAL"/>
    <property type="match status" value="1"/>
</dbReference>
<keyword evidence="14" id="KW-1185">Reference proteome</keyword>
<keyword evidence="5 10" id="KW-0812">Transmembrane</keyword>
<evidence type="ECO:0000256" key="7">
    <source>
        <dbReference type="ARBA" id="ARBA00022840"/>
    </source>
</evidence>
<evidence type="ECO:0000256" key="10">
    <source>
        <dbReference type="SAM" id="Phobius"/>
    </source>
</evidence>
<feature type="transmembrane region" description="Helical" evidence="10">
    <location>
        <begin position="254"/>
        <end position="275"/>
    </location>
</feature>
<feature type="domain" description="ABC transporter" evidence="11">
    <location>
        <begin position="347"/>
        <end position="581"/>
    </location>
</feature>
<dbReference type="GO" id="GO:0016887">
    <property type="term" value="F:ATP hydrolysis activity"/>
    <property type="evidence" value="ECO:0007669"/>
    <property type="project" value="InterPro"/>
</dbReference>
<feature type="transmembrane region" description="Helical" evidence="10">
    <location>
        <begin position="21"/>
        <end position="46"/>
    </location>
</feature>
<keyword evidence="9 10" id="KW-0472">Membrane</keyword>
<evidence type="ECO:0000259" key="11">
    <source>
        <dbReference type="PROSITE" id="PS50893"/>
    </source>
</evidence>
<dbReference type="GO" id="GO:0015421">
    <property type="term" value="F:ABC-type oligopeptide transporter activity"/>
    <property type="evidence" value="ECO:0007669"/>
    <property type="project" value="TreeGrafter"/>
</dbReference>
<dbReference type="SMART" id="SM00382">
    <property type="entry name" value="AAA"/>
    <property type="match status" value="1"/>
</dbReference>